<keyword evidence="5 10" id="KW-0547">Nucleotide-binding</keyword>
<evidence type="ECO:0000256" key="2">
    <source>
        <dbReference type="ARBA" id="ARBA00013025"/>
    </source>
</evidence>
<protein>
    <recommendedName>
        <fullName evidence="2">tetrahydrofolate synthase</fullName>
        <ecNumber evidence="2">6.3.2.17</ecNumber>
    </recommendedName>
    <alternativeName>
        <fullName evidence="8">Tetrahydrofolylpolyglutamate synthase</fullName>
    </alternativeName>
</protein>
<evidence type="ECO:0000256" key="3">
    <source>
        <dbReference type="ARBA" id="ARBA00022598"/>
    </source>
</evidence>
<dbReference type="GO" id="GO:0005524">
    <property type="term" value="F:ATP binding"/>
    <property type="evidence" value="ECO:0007669"/>
    <property type="project" value="UniProtKB-KW"/>
</dbReference>
<dbReference type="GO" id="GO:0008841">
    <property type="term" value="F:dihydrofolate synthase activity"/>
    <property type="evidence" value="ECO:0007669"/>
    <property type="project" value="TreeGrafter"/>
</dbReference>
<dbReference type="GO" id="GO:0005737">
    <property type="term" value="C:cytoplasm"/>
    <property type="evidence" value="ECO:0007669"/>
    <property type="project" value="TreeGrafter"/>
</dbReference>
<dbReference type="GO" id="GO:0046872">
    <property type="term" value="F:metal ion binding"/>
    <property type="evidence" value="ECO:0007669"/>
    <property type="project" value="UniProtKB-KW"/>
</dbReference>
<dbReference type="AlphaFoldDB" id="A0A1G2CQ79"/>
<dbReference type="EC" id="6.3.2.17" evidence="2"/>
<dbReference type="SUPFAM" id="SSF53244">
    <property type="entry name" value="MurD-like peptide ligases, peptide-binding domain"/>
    <property type="match status" value="1"/>
</dbReference>
<evidence type="ECO:0000256" key="1">
    <source>
        <dbReference type="ARBA" id="ARBA00008276"/>
    </source>
</evidence>
<evidence type="ECO:0000256" key="9">
    <source>
        <dbReference type="ARBA" id="ARBA00047493"/>
    </source>
</evidence>
<keyword evidence="4" id="KW-0479">Metal-binding</keyword>
<evidence type="ECO:0000313" key="13">
    <source>
        <dbReference type="Proteomes" id="UP000178348"/>
    </source>
</evidence>
<evidence type="ECO:0000256" key="4">
    <source>
        <dbReference type="ARBA" id="ARBA00022723"/>
    </source>
</evidence>
<evidence type="ECO:0000256" key="6">
    <source>
        <dbReference type="ARBA" id="ARBA00022840"/>
    </source>
</evidence>
<dbReference type="Gene3D" id="3.40.1190.10">
    <property type="entry name" value="Mur-like, catalytic domain"/>
    <property type="match status" value="1"/>
</dbReference>
<dbReference type="PIRSF" id="PIRSF001563">
    <property type="entry name" value="Folylpolyglu_synth"/>
    <property type="match status" value="1"/>
</dbReference>
<keyword evidence="7" id="KW-0460">Magnesium</keyword>
<evidence type="ECO:0000259" key="11">
    <source>
        <dbReference type="Pfam" id="PF02875"/>
    </source>
</evidence>
<keyword evidence="6 10" id="KW-0067">ATP-binding</keyword>
<evidence type="ECO:0000256" key="7">
    <source>
        <dbReference type="ARBA" id="ARBA00022842"/>
    </source>
</evidence>
<proteinExistence type="inferred from homology"/>
<evidence type="ECO:0000256" key="10">
    <source>
        <dbReference type="PIRNR" id="PIRNR001563"/>
    </source>
</evidence>
<dbReference type="InterPro" id="IPR001645">
    <property type="entry name" value="Folylpolyglutamate_synth"/>
</dbReference>
<dbReference type="PANTHER" id="PTHR11136:SF0">
    <property type="entry name" value="DIHYDROFOLATE SYNTHETASE-RELATED"/>
    <property type="match status" value="1"/>
</dbReference>
<dbReference type="SUPFAM" id="SSF53623">
    <property type="entry name" value="MurD-like peptide ligases, catalytic domain"/>
    <property type="match status" value="1"/>
</dbReference>
<reference evidence="12 13" key="1">
    <citation type="journal article" date="2016" name="Nat. Commun.">
        <title>Thousands of microbial genomes shed light on interconnected biogeochemical processes in an aquifer system.</title>
        <authorList>
            <person name="Anantharaman K."/>
            <person name="Brown C.T."/>
            <person name="Hug L.A."/>
            <person name="Sharon I."/>
            <person name="Castelle C.J."/>
            <person name="Probst A.J."/>
            <person name="Thomas B.C."/>
            <person name="Singh A."/>
            <person name="Wilkins M.J."/>
            <person name="Karaoz U."/>
            <person name="Brodie E.L."/>
            <person name="Williams K.H."/>
            <person name="Hubbard S.S."/>
            <person name="Banfield J.F."/>
        </authorList>
    </citation>
    <scope>NUCLEOTIDE SEQUENCE [LARGE SCALE GENOMIC DNA]</scope>
</reference>
<dbReference type="Proteomes" id="UP000178348">
    <property type="component" value="Unassembled WGS sequence"/>
</dbReference>
<evidence type="ECO:0000256" key="5">
    <source>
        <dbReference type="ARBA" id="ARBA00022741"/>
    </source>
</evidence>
<gene>
    <name evidence="12" type="ORF">A2946_01600</name>
</gene>
<dbReference type="NCBIfam" id="TIGR01499">
    <property type="entry name" value="folC"/>
    <property type="match status" value="1"/>
</dbReference>
<dbReference type="InterPro" id="IPR036615">
    <property type="entry name" value="Mur_ligase_C_dom_sf"/>
</dbReference>
<dbReference type="GO" id="GO:0004326">
    <property type="term" value="F:tetrahydrofolylpolyglutamate synthase activity"/>
    <property type="evidence" value="ECO:0007669"/>
    <property type="project" value="UniProtKB-EC"/>
</dbReference>
<organism evidence="12 13">
    <name type="scientific">Candidatus Liptonbacteria bacterium RIFCSPLOWO2_01_FULL_53_13</name>
    <dbReference type="NCBI Taxonomy" id="1798651"/>
    <lineage>
        <taxon>Bacteria</taxon>
        <taxon>Candidatus Liptoniibacteriota</taxon>
    </lineage>
</organism>
<evidence type="ECO:0000256" key="8">
    <source>
        <dbReference type="ARBA" id="ARBA00030592"/>
    </source>
</evidence>
<comment type="caution">
    <text evidence="12">The sequence shown here is derived from an EMBL/GenBank/DDBJ whole genome shotgun (WGS) entry which is preliminary data.</text>
</comment>
<feature type="domain" description="Mur ligase C-terminal" evidence="11">
    <location>
        <begin position="289"/>
        <end position="411"/>
    </location>
</feature>
<sequence length="434" mass="48263">MADFTRYFNAVRFLEGLSNVRGKDYMNDRKNPEVYLKRMRYFLDLLGKPERGMQFVHITGTAGKGSVSNMVHAMLGASGRRAGLPRRNSQVKAGLFTSPFSTTSIEKIKVGGTYISPDAFADIVENMKPAIDEAYAKGPYGGPSYFEIFLAMALVYFKRERCTWAVLEVGCGGRYDATNVIRNPRVTAITNIDYDHTHILGKTLKKIAWDKAGIVKPGARFFTTETRPHLLEIFKRICAEKSVRGEFLGVRGLSAQEKNAVLARSIGSALGLSDSAIEKGIASARMPCRFELMQKGPAVILDGAHSPVKMRSTAEQASALAYRKLILVVAIADNKDTSETLEAIIPLADTIIFTRFENERKCADPKRLAGESAPFRKKSAGIAFRYDPLQALQKAMKEAGKDDLILVTGSFFLAGELRKKWYPEEWVLKHRRSK</sequence>
<dbReference type="Gene3D" id="3.90.190.20">
    <property type="entry name" value="Mur ligase, C-terminal domain"/>
    <property type="match status" value="1"/>
</dbReference>
<name>A0A1G2CQ79_9BACT</name>
<evidence type="ECO:0000313" key="12">
    <source>
        <dbReference type="EMBL" id="OGZ02608.1"/>
    </source>
</evidence>
<keyword evidence="3 10" id="KW-0436">Ligase</keyword>
<comment type="similarity">
    <text evidence="1 10">Belongs to the folylpolyglutamate synthase family.</text>
</comment>
<accession>A0A1G2CQ79</accession>
<dbReference type="EMBL" id="MHLB01000007">
    <property type="protein sequence ID" value="OGZ02608.1"/>
    <property type="molecule type" value="Genomic_DNA"/>
</dbReference>
<comment type="catalytic activity">
    <reaction evidence="9">
        <text>(6S)-5,6,7,8-tetrahydrofolyl-(gamma-L-Glu)(n) + L-glutamate + ATP = (6S)-5,6,7,8-tetrahydrofolyl-(gamma-L-Glu)(n+1) + ADP + phosphate + H(+)</text>
        <dbReference type="Rhea" id="RHEA:10580"/>
        <dbReference type="Rhea" id="RHEA-COMP:14738"/>
        <dbReference type="Rhea" id="RHEA-COMP:14740"/>
        <dbReference type="ChEBI" id="CHEBI:15378"/>
        <dbReference type="ChEBI" id="CHEBI:29985"/>
        <dbReference type="ChEBI" id="CHEBI:30616"/>
        <dbReference type="ChEBI" id="CHEBI:43474"/>
        <dbReference type="ChEBI" id="CHEBI:141005"/>
        <dbReference type="ChEBI" id="CHEBI:456216"/>
        <dbReference type="EC" id="6.3.2.17"/>
    </reaction>
</comment>
<dbReference type="InterPro" id="IPR036565">
    <property type="entry name" value="Mur-like_cat_sf"/>
</dbReference>
<dbReference type="PANTHER" id="PTHR11136">
    <property type="entry name" value="FOLYLPOLYGLUTAMATE SYNTHASE-RELATED"/>
    <property type="match status" value="1"/>
</dbReference>
<dbReference type="InterPro" id="IPR004101">
    <property type="entry name" value="Mur_ligase_C"/>
</dbReference>
<dbReference type="Pfam" id="PF02875">
    <property type="entry name" value="Mur_ligase_C"/>
    <property type="match status" value="1"/>
</dbReference>